<dbReference type="SFLD" id="SFLDG01123">
    <property type="entry name" value="methyltransferase_(Class_B)"/>
    <property type="match status" value="1"/>
</dbReference>
<dbReference type="Pfam" id="PF04055">
    <property type="entry name" value="Radical_SAM"/>
    <property type="match status" value="1"/>
</dbReference>
<dbReference type="CDD" id="cd01335">
    <property type="entry name" value="Radical_SAM"/>
    <property type="match status" value="1"/>
</dbReference>
<keyword evidence="9" id="KW-1185">Reference proteome</keyword>
<dbReference type="InterPro" id="IPR034466">
    <property type="entry name" value="Methyltransferase_Class_B"/>
</dbReference>
<dbReference type="GO" id="GO:0003824">
    <property type="term" value="F:catalytic activity"/>
    <property type="evidence" value="ECO:0007669"/>
    <property type="project" value="InterPro"/>
</dbReference>
<organism evidence="8 9">
    <name type="scientific">Syntrophotalea carbinolica (strain DSM 2380 / NBRC 103641 / GraBd1)</name>
    <name type="common">Pelobacter carbinolicus</name>
    <dbReference type="NCBI Taxonomy" id="338963"/>
    <lineage>
        <taxon>Bacteria</taxon>
        <taxon>Pseudomonadati</taxon>
        <taxon>Thermodesulfobacteriota</taxon>
        <taxon>Desulfuromonadia</taxon>
        <taxon>Desulfuromonadales</taxon>
        <taxon>Syntrophotaleaceae</taxon>
        <taxon>Syntrophotalea</taxon>
    </lineage>
</organism>
<dbReference type="PANTHER" id="PTHR43409:SF16">
    <property type="entry name" value="SLR0320 PROTEIN"/>
    <property type="match status" value="1"/>
</dbReference>
<feature type="domain" description="Radical SAM core" evidence="7">
    <location>
        <begin position="166"/>
        <end position="386"/>
    </location>
</feature>
<dbReference type="Pfam" id="PF02310">
    <property type="entry name" value="B12-binding"/>
    <property type="match status" value="1"/>
</dbReference>
<dbReference type="GO" id="GO:0031419">
    <property type="term" value="F:cobalamin binding"/>
    <property type="evidence" value="ECO:0007669"/>
    <property type="project" value="InterPro"/>
</dbReference>
<dbReference type="InterPro" id="IPR006638">
    <property type="entry name" value="Elp3/MiaA/NifB-like_rSAM"/>
</dbReference>
<dbReference type="InterPro" id="IPR051198">
    <property type="entry name" value="BchE-like"/>
</dbReference>
<dbReference type="SUPFAM" id="SSF52242">
    <property type="entry name" value="Cobalamin (vitamin B12)-binding domain"/>
    <property type="match status" value="1"/>
</dbReference>
<evidence type="ECO:0000256" key="1">
    <source>
        <dbReference type="ARBA" id="ARBA00001966"/>
    </source>
</evidence>
<dbReference type="AlphaFoldDB" id="Q3A1N1"/>
<evidence type="ECO:0000259" key="7">
    <source>
        <dbReference type="PROSITE" id="PS51918"/>
    </source>
</evidence>
<feature type="domain" description="B12-binding" evidence="6">
    <location>
        <begin position="2"/>
        <end position="138"/>
    </location>
</feature>
<evidence type="ECO:0000256" key="3">
    <source>
        <dbReference type="ARBA" id="ARBA00022723"/>
    </source>
</evidence>
<dbReference type="InterPro" id="IPR006158">
    <property type="entry name" value="Cobalamin-bd"/>
</dbReference>
<dbReference type="SFLD" id="SFLDG01082">
    <property type="entry name" value="B12-binding_domain_containing"/>
    <property type="match status" value="1"/>
</dbReference>
<dbReference type="Gene3D" id="3.80.30.20">
    <property type="entry name" value="tm_1862 like domain"/>
    <property type="match status" value="1"/>
</dbReference>
<dbReference type="KEGG" id="pca:Pcar_2487"/>
<keyword evidence="2" id="KW-0949">S-adenosyl-L-methionine</keyword>
<dbReference type="Gene3D" id="3.40.50.280">
    <property type="entry name" value="Cobalamin-binding domain"/>
    <property type="match status" value="1"/>
</dbReference>
<evidence type="ECO:0000256" key="2">
    <source>
        <dbReference type="ARBA" id="ARBA00022691"/>
    </source>
</evidence>
<dbReference type="SFLD" id="SFLDS00029">
    <property type="entry name" value="Radical_SAM"/>
    <property type="match status" value="1"/>
</dbReference>
<reference evidence="8 9" key="2">
    <citation type="journal article" date="2012" name="BMC Genomics">
        <title>The genome of Pelobacter carbinolicus reveals surprising metabolic capabilities and physiological features.</title>
        <authorList>
            <person name="Aklujkar M."/>
            <person name="Haveman S.A."/>
            <person name="Didonato R.Jr."/>
            <person name="Chertkov O."/>
            <person name="Han C.S."/>
            <person name="Land M.L."/>
            <person name="Brown P."/>
            <person name="Lovley D.R."/>
        </authorList>
    </citation>
    <scope>NUCLEOTIDE SEQUENCE [LARGE SCALE GENOMIC DNA]</scope>
    <source>
        <strain evidence="9">DSM 2380 / NBRC 103641 / GraBd1</strain>
    </source>
</reference>
<dbReference type="PROSITE" id="PS51332">
    <property type="entry name" value="B12_BINDING"/>
    <property type="match status" value="1"/>
</dbReference>
<dbReference type="InterPro" id="IPR023404">
    <property type="entry name" value="rSAM_horseshoe"/>
</dbReference>
<sequence>MNLTLVSMHIEPSARAVPLATAMLAANLGQAFAGRLQTRLADFYLGQDRAECVAEILRQDPDVVGLSVYVWNREALLALATELKARRPQLVLFAGGAEVTAAPSGIEQHPAIDFVLPGEGEEIVVAALRLLQEGCLPAQVGEQLNPSPVTDLATLPSPFLTGLLPPERYPGLLWELSRGCPFRCDFCFESRGSDKVRRFPPERLRAELESFAAAGVRQLFVLDPTFNYHQPQAKQMLRMMAELAPEIHYTIEVRAEFIDEEMAGLFADINCALQIGLQSADPAVLARVHRQFDAEDFTERILLLHEAGVIYGFDLIYGLPGDTLQGFIDSLDFALGLRPNHLDIFPLAVLPGTRLAETANGFGLQYRHQAPYTLLSSPHFSADDMESAAGIARACDLFYNQGRAVPWFDLMLDNLEITPGQFFTSLAGLLPEHDPAGVALIDWQQQVLAGKFRSQDKMVAAALAADVVAWFGYSSALMCGELGQDPGPKEAGRLYLNPDSCFVSFERNPEALLEKLEMGVTDLEVVAMLVAEEPCEGLLYVHQGSVALGIFSPQELSWLKSLQDCGGVRPSDKELAGFCDAALAEGLIVMG</sequence>
<dbReference type="RefSeq" id="WP_011342253.1">
    <property type="nucleotide sequence ID" value="NC_007498.2"/>
</dbReference>
<dbReference type="Pfam" id="PF13311">
    <property type="entry name" value="DUF4080"/>
    <property type="match status" value="1"/>
</dbReference>
<keyword evidence="4" id="KW-0408">Iron</keyword>
<dbReference type="InterPro" id="IPR036724">
    <property type="entry name" value="Cobalamin-bd_sf"/>
</dbReference>
<evidence type="ECO:0000256" key="4">
    <source>
        <dbReference type="ARBA" id="ARBA00023004"/>
    </source>
</evidence>
<dbReference type="InterPro" id="IPR007197">
    <property type="entry name" value="rSAM"/>
</dbReference>
<evidence type="ECO:0000313" key="9">
    <source>
        <dbReference type="Proteomes" id="UP000002534"/>
    </source>
</evidence>
<keyword evidence="3" id="KW-0479">Metal-binding</keyword>
<accession>Q3A1N1</accession>
<dbReference type="EMBL" id="CP000142">
    <property type="protein sequence ID" value="ABA89726.2"/>
    <property type="molecule type" value="Genomic_DNA"/>
</dbReference>
<dbReference type="GO" id="GO:0051539">
    <property type="term" value="F:4 iron, 4 sulfur cluster binding"/>
    <property type="evidence" value="ECO:0007669"/>
    <property type="project" value="UniProtKB-KW"/>
</dbReference>
<dbReference type="GO" id="GO:0046872">
    <property type="term" value="F:metal ion binding"/>
    <property type="evidence" value="ECO:0007669"/>
    <property type="project" value="UniProtKB-KW"/>
</dbReference>
<evidence type="ECO:0000259" key="6">
    <source>
        <dbReference type="PROSITE" id="PS51332"/>
    </source>
</evidence>
<dbReference type="HOGENOM" id="CLU_030409_0_0_7"/>
<keyword evidence="5" id="KW-0411">Iron-sulfur</keyword>
<dbReference type="eggNOG" id="COG1032">
    <property type="taxonomic scope" value="Bacteria"/>
</dbReference>
<dbReference type="InterPro" id="IPR058240">
    <property type="entry name" value="rSAM_sf"/>
</dbReference>
<dbReference type="InterPro" id="IPR025288">
    <property type="entry name" value="DUF4080"/>
</dbReference>
<name>Q3A1N1_SYNC1</name>
<dbReference type="GO" id="GO:0005829">
    <property type="term" value="C:cytosol"/>
    <property type="evidence" value="ECO:0007669"/>
    <property type="project" value="TreeGrafter"/>
</dbReference>
<evidence type="ECO:0000256" key="5">
    <source>
        <dbReference type="ARBA" id="ARBA00023014"/>
    </source>
</evidence>
<dbReference type="SUPFAM" id="SSF102114">
    <property type="entry name" value="Radical SAM enzymes"/>
    <property type="match status" value="1"/>
</dbReference>
<dbReference type="STRING" id="338963.Pcar_2487"/>
<proteinExistence type="predicted"/>
<dbReference type="Proteomes" id="UP000002534">
    <property type="component" value="Chromosome"/>
</dbReference>
<protein>
    <submittedName>
        <fullName evidence="8">Radical SAM domain iron-sulfur cluster-binding oxidoreductase with cobalamin-binding-like domain</fullName>
    </submittedName>
</protein>
<evidence type="ECO:0000313" key="8">
    <source>
        <dbReference type="EMBL" id="ABA89726.2"/>
    </source>
</evidence>
<dbReference type="PROSITE" id="PS51918">
    <property type="entry name" value="RADICAL_SAM"/>
    <property type="match status" value="1"/>
</dbReference>
<dbReference type="OrthoDB" id="9762608at2"/>
<dbReference type="SMART" id="SM00729">
    <property type="entry name" value="Elp3"/>
    <property type="match status" value="1"/>
</dbReference>
<gene>
    <name evidence="8" type="ordered locus">Pcar_2487</name>
</gene>
<dbReference type="PANTHER" id="PTHR43409">
    <property type="entry name" value="ANAEROBIC MAGNESIUM-PROTOPORPHYRIN IX MONOMETHYL ESTER CYCLASE-RELATED"/>
    <property type="match status" value="1"/>
</dbReference>
<reference evidence="9" key="1">
    <citation type="submission" date="2005-10" db="EMBL/GenBank/DDBJ databases">
        <title>Complete sequence of Pelobacter carbinolicus DSM 2380.</title>
        <authorList>
            <person name="Copeland A."/>
            <person name="Lucas S."/>
            <person name="Lapidus A."/>
            <person name="Barry K."/>
            <person name="Detter J.C."/>
            <person name="Glavina T."/>
            <person name="Hammon N."/>
            <person name="Israni S."/>
            <person name="Pitluck S."/>
            <person name="Chertkov O."/>
            <person name="Schmutz J."/>
            <person name="Larimer F."/>
            <person name="Land M."/>
            <person name="Kyrpides N."/>
            <person name="Ivanova N."/>
            <person name="Richardson P."/>
        </authorList>
    </citation>
    <scope>NUCLEOTIDE SEQUENCE [LARGE SCALE GENOMIC DNA]</scope>
    <source>
        <strain evidence="9">DSM 2380 / NBRC 103641 / GraBd1</strain>
    </source>
</reference>
<comment type="cofactor">
    <cofactor evidence="1">
        <name>[4Fe-4S] cluster</name>
        <dbReference type="ChEBI" id="CHEBI:49883"/>
    </cofactor>
</comment>